<protein>
    <recommendedName>
        <fullName evidence="7">Peptidyl-prolyl cis-trans isomerase</fullName>
        <ecNumber evidence="7">5.2.1.8</ecNumber>
    </recommendedName>
</protein>
<keyword evidence="5 6" id="KW-0413">Isomerase</keyword>
<dbReference type="Gene3D" id="3.10.50.40">
    <property type="match status" value="1"/>
</dbReference>
<dbReference type="PROSITE" id="PS50059">
    <property type="entry name" value="FKBP_PPIASE"/>
    <property type="match status" value="1"/>
</dbReference>
<evidence type="ECO:0000256" key="6">
    <source>
        <dbReference type="PROSITE-ProRule" id="PRU00277"/>
    </source>
</evidence>
<dbReference type="GO" id="GO:0003755">
    <property type="term" value="F:peptidyl-prolyl cis-trans isomerase activity"/>
    <property type="evidence" value="ECO:0007669"/>
    <property type="project" value="UniProtKB-UniRule"/>
</dbReference>
<evidence type="ECO:0000256" key="4">
    <source>
        <dbReference type="ARBA" id="ARBA00023110"/>
    </source>
</evidence>
<evidence type="ECO:0000256" key="3">
    <source>
        <dbReference type="ARBA" id="ARBA00022729"/>
    </source>
</evidence>
<keyword evidence="4 6" id="KW-0697">Rotamase</keyword>
<proteinExistence type="inferred from homology"/>
<dbReference type="FunFam" id="3.10.50.40:FF:000045">
    <property type="entry name" value="Peptidyl-prolyl cis-trans isomerase"/>
    <property type="match status" value="1"/>
</dbReference>
<dbReference type="Pfam" id="PF00254">
    <property type="entry name" value="FKBP_C"/>
    <property type="match status" value="1"/>
</dbReference>
<dbReference type="AlphaFoldDB" id="A0A6S6TDG2"/>
<name>A0A6S6TDG2_9BACT</name>
<dbReference type="PANTHER" id="PTHR43811">
    <property type="entry name" value="FKBP-TYPE PEPTIDYL-PROLYL CIS-TRANS ISOMERASE FKPA"/>
    <property type="match status" value="1"/>
</dbReference>
<evidence type="ECO:0000256" key="7">
    <source>
        <dbReference type="RuleBase" id="RU003915"/>
    </source>
</evidence>
<dbReference type="EC" id="5.2.1.8" evidence="7"/>
<evidence type="ECO:0000256" key="1">
    <source>
        <dbReference type="ARBA" id="ARBA00000971"/>
    </source>
</evidence>
<dbReference type="EMBL" id="CACVAQ010000250">
    <property type="protein sequence ID" value="CAA6817384.1"/>
    <property type="molecule type" value="Genomic_DNA"/>
</dbReference>
<comment type="catalytic activity">
    <reaction evidence="1 6 7">
        <text>[protein]-peptidylproline (omega=180) = [protein]-peptidylproline (omega=0)</text>
        <dbReference type="Rhea" id="RHEA:16237"/>
        <dbReference type="Rhea" id="RHEA-COMP:10747"/>
        <dbReference type="Rhea" id="RHEA-COMP:10748"/>
        <dbReference type="ChEBI" id="CHEBI:83833"/>
        <dbReference type="ChEBI" id="CHEBI:83834"/>
        <dbReference type="EC" id="5.2.1.8"/>
    </reaction>
</comment>
<dbReference type="PANTHER" id="PTHR43811:SF57">
    <property type="entry name" value="FKBP-TYPE PEPTIDYL-PROLYL CIS-TRANS ISOMERASE FKPA-RELATED"/>
    <property type="match status" value="1"/>
</dbReference>
<comment type="similarity">
    <text evidence="2 7">Belongs to the FKBP-type PPIase family.</text>
</comment>
<evidence type="ECO:0000256" key="5">
    <source>
        <dbReference type="ARBA" id="ARBA00023235"/>
    </source>
</evidence>
<dbReference type="SUPFAM" id="SSF54534">
    <property type="entry name" value="FKBP-like"/>
    <property type="match status" value="1"/>
</dbReference>
<accession>A0A6S6TDG2</accession>
<feature type="domain" description="PPIase FKBP-type" evidence="8">
    <location>
        <begin position="75"/>
        <end position="161"/>
    </location>
</feature>
<dbReference type="InterPro" id="IPR000774">
    <property type="entry name" value="PPIase_FKBP_N"/>
</dbReference>
<dbReference type="GO" id="GO:0006457">
    <property type="term" value="P:protein folding"/>
    <property type="evidence" value="ECO:0007669"/>
    <property type="project" value="InterPro"/>
</dbReference>
<dbReference type="InterPro" id="IPR046357">
    <property type="entry name" value="PPIase_dom_sf"/>
</dbReference>
<dbReference type="InterPro" id="IPR001179">
    <property type="entry name" value="PPIase_FKBP_dom"/>
</dbReference>
<evidence type="ECO:0000313" key="9">
    <source>
        <dbReference type="EMBL" id="CAA6817384.1"/>
    </source>
</evidence>
<evidence type="ECO:0000259" key="8">
    <source>
        <dbReference type="PROSITE" id="PS50059"/>
    </source>
</evidence>
<reference evidence="9" key="1">
    <citation type="submission" date="2020-01" db="EMBL/GenBank/DDBJ databases">
        <authorList>
            <person name="Meier V. D."/>
            <person name="Meier V D."/>
        </authorList>
    </citation>
    <scope>NUCLEOTIDE SEQUENCE</scope>
    <source>
        <strain evidence="9">HLG_WM_MAG_10</strain>
    </source>
</reference>
<dbReference type="Pfam" id="PF01346">
    <property type="entry name" value="FKBP_N"/>
    <property type="match status" value="1"/>
</dbReference>
<keyword evidence="3" id="KW-0732">Signal</keyword>
<gene>
    <name evidence="9" type="ORF">HELGO_WM43082</name>
</gene>
<evidence type="ECO:0000256" key="2">
    <source>
        <dbReference type="ARBA" id="ARBA00006577"/>
    </source>
</evidence>
<organism evidence="9">
    <name type="scientific">uncultured Aureispira sp</name>
    <dbReference type="NCBI Taxonomy" id="1331704"/>
    <lineage>
        <taxon>Bacteria</taxon>
        <taxon>Pseudomonadati</taxon>
        <taxon>Bacteroidota</taxon>
        <taxon>Saprospiria</taxon>
        <taxon>Saprospirales</taxon>
        <taxon>Saprospiraceae</taxon>
        <taxon>Aureispira</taxon>
        <taxon>environmental samples</taxon>
    </lineage>
</organism>
<sequence>MNKALIIGVVIILLVVIGVWVSKSAERQKEAAAKALADGQQFLKENTQRDGIITTASGLQYEILQEGEGDKPTLSSSVTTHYHGTLSDGTVFDSSVERGQPATFGVSQVIKGWQEGIPLMSAGAKYRFYVPQELAYGMRSPSPSIPPGSMLIFEVELLSFK</sequence>